<feature type="region of interest" description="Disordered" evidence="1">
    <location>
        <begin position="190"/>
        <end position="226"/>
    </location>
</feature>
<keyword evidence="3" id="KW-1185">Reference proteome</keyword>
<sequence length="226" mass="25016">MSIHGLEVKIFLPRNIQLAIEWRSLNLRLGHAMVDERGEREPVTMEGRERSVTGVRGGCCLHTHCHLNDAVPLLAGRQYIALRQKASFPHGVQLVSPYKTSRTGWWMRGVVAHVRGKEGSAIVFLGVDITLAGRRYIVLGQNSASYTLASPSQDDPSADNFVPCPVRASQISITRPEKGAMAVVRGCKGYEDGSRERTRSEICAHPLLQNHPREVDGGREDRRGSQ</sequence>
<proteinExistence type="predicted"/>
<dbReference type="Proteomes" id="UP001175211">
    <property type="component" value="Unassembled WGS sequence"/>
</dbReference>
<evidence type="ECO:0000256" key="1">
    <source>
        <dbReference type="SAM" id="MobiDB-lite"/>
    </source>
</evidence>
<organism evidence="2 3">
    <name type="scientific">Armillaria tabescens</name>
    <name type="common">Ringless honey mushroom</name>
    <name type="synonym">Agaricus tabescens</name>
    <dbReference type="NCBI Taxonomy" id="1929756"/>
    <lineage>
        <taxon>Eukaryota</taxon>
        <taxon>Fungi</taxon>
        <taxon>Dikarya</taxon>
        <taxon>Basidiomycota</taxon>
        <taxon>Agaricomycotina</taxon>
        <taxon>Agaricomycetes</taxon>
        <taxon>Agaricomycetidae</taxon>
        <taxon>Agaricales</taxon>
        <taxon>Marasmiineae</taxon>
        <taxon>Physalacriaceae</taxon>
        <taxon>Desarmillaria</taxon>
    </lineage>
</organism>
<feature type="compositionally biased region" description="Basic and acidic residues" evidence="1">
    <location>
        <begin position="190"/>
        <end position="202"/>
    </location>
</feature>
<name>A0AA39JUQ7_ARMTA</name>
<feature type="compositionally biased region" description="Basic and acidic residues" evidence="1">
    <location>
        <begin position="211"/>
        <end position="226"/>
    </location>
</feature>
<dbReference type="AlphaFoldDB" id="A0AA39JUQ7"/>
<comment type="caution">
    <text evidence="2">The sequence shown here is derived from an EMBL/GenBank/DDBJ whole genome shotgun (WGS) entry which is preliminary data.</text>
</comment>
<gene>
    <name evidence="2" type="ORF">EV420DRAFT_1483619</name>
</gene>
<evidence type="ECO:0000313" key="2">
    <source>
        <dbReference type="EMBL" id="KAK0447804.1"/>
    </source>
</evidence>
<protein>
    <submittedName>
        <fullName evidence="2">Uncharacterized protein</fullName>
    </submittedName>
</protein>
<accession>A0AA39JUQ7</accession>
<dbReference type="RefSeq" id="XP_060326219.1">
    <property type="nucleotide sequence ID" value="XM_060469999.1"/>
</dbReference>
<dbReference type="EMBL" id="JAUEPS010000043">
    <property type="protein sequence ID" value="KAK0447804.1"/>
    <property type="molecule type" value="Genomic_DNA"/>
</dbReference>
<evidence type="ECO:0000313" key="3">
    <source>
        <dbReference type="Proteomes" id="UP001175211"/>
    </source>
</evidence>
<dbReference type="GeneID" id="85353547"/>
<reference evidence="2" key="1">
    <citation type="submission" date="2023-06" db="EMBL/GenBank/DDBJ databases">
        <authorList>
            <consortium name="Lawrence Berkeley National Laboratory"/>
            <person name="Ahrendt S."/>
            <person name="Sahu N."/>
            <person name="Indic B."/>
            <person name="Wong-Bajracharya J."/>
            <person name="Merenyi Z."/>
            <person name="Ke H.-M."/>
            <person name="Monk M."/>
            <person name="Kocsube S."/>
            <person name="Drula E."/>
            <person name="Lipzen A."/>
            <person name="Balint B."/>
            <person name="Henrissat B."/>
            <person name="Andreopoulos B."/>
            <person name="Martin F.M."/>
            <person name="Harder C.B."/>
            <person name="Rigling D."/>
            <person name="Ford K.L."/>
            <person name="Foster G.D."/>
            <person name="Pangilinan J."/>
            <person name="Papanicolaou A."/>
            <person name="Barry K."/>
            <person name="LaButti K."/>
            <person name="Viragh M."/>
            <person name="Koriabine M."/>
            <person name="Yan M."/>
            <person name="Riley R."/>
            <person name="Champramary S."/>
            <person name="Plett K.L."/>
            <person name="Tsai I.J."/>
            <person name="Slot J."/>
            <person name="Sipos G."/>
            <person name="Plett J."/>
            <person name="Nagy L.G."/>
            <person name="Grigoriev I.V."/>
        </authorList>
    </citation>
    <scope>NUCLEOTIDE SEQUENCE</scope>
    <source>
        <strain evidence="2">CCBAS 213</strain>
    </source>
</reference>